<dbReference type="SUPFAM" id="SSF55729">
    <property type="entry name" value="Acyl-CoA N-acyltransferases (Nat)"/>
    <property type="match status" value="1"/>
</dbReference>
<accession>A0A919K4M5</accession>
<dbReference type="InterPro" id="IPR052523">
    <property type="entry name" value="Trichothecene_AcTrans"/>
</dbReference>
<dbReference type="CDD" id="cd04301">
    <property type="entry name" value="NAT_SF"/>
    <property type="match status" value="1"/>
</dbReference>
<dbReference type="EMBL" id="BOMV01000073">
    <property type="protein sequence ID" value="GIE99479.1"/>
    <property type="molecule type" value="Genomic_DNA"/>
</dbReference>
<dbReference type="Proteomes" id="UP000636960">
    <property type="component" value="Unassembled WGS sequence"/>
</dbReference>
<dbReference type="InterPro" id="IPR016181">
    <property type="entry name" value="Acyl_CoA_acyltransferase"/>
</dbReference>
<comment type="caution">
    <text evidence="2">The sequence shown here is derived from an EMBL/GenBank/DDBJ whole genome shotgun (WGS) entry which is preliminary data.</text>
</comment>
<dbReference type="GO" id="GO:0016747">
    <property type="term" value="F:acyltransferase activity, transferring groups other than amino-acyl groups"/>
    <property type="evidence" value="ECO:0007669"/>
    <property type="project" value="InterPro"/>
</dbReference>
<keyword evidence="3" id="KW-1185">Reference proteome</keyword>
<evidence type="ECO:0000313" key="2">
    <source>
        <dbReference type="EMBL" id="GIE99479.1"/>
    </source>
</evidence>
<dbReference type="PROSITE" id="PS51186">
    <property type="entry name" value="GNAT"/>
    <property type="match status" value="1"/>
</dbReference>
<dbReference type="InterPro" id="IPR000182">
    <property type="entry name" value="GNAT_dom"/>
</dbReference>
<sequence>MTGLETSASNSTSPALRIAADGDIDRVADLITDAFDHLTVIHFLVRDPARRRPVVRDWYRLWVEHAISGAGQVVMTEAGDAAAVWFDRTGTAGEPEDYTRRLTALAGDDLSRFEHLDAQMDAHHPGEAHWHLLFLAVRPDRQNRGLGGALMQHTHARLDDAGTAAYLEATGEDNRRLYRRHGYIDMTPATLPVAPGIRLYRMWRPAQDT</sequence>
<name>A0A919K4M5_9ACTN</name>
<organism evidence="2 3">
    <name type="scientific">Paractinoplanes rishiriensis</name>
    <dbReference type="NCBI Taxonomy" id="1050105"/>
    <lineage>
        <taxon>Bacteria</taxon>
        <taxon>Bacillati</taxon>
        <taxon>Actinomycetota</taxon>
        <taxon>Actinomycetes</taxon>
        <taxon>Micromonosporales</taxon>
        <taxon>Micromonosporaceae</taxon>
        <taxon>Paractinoplanes</taxon>
    </lineage>
</organism>
<dbReference type="Pfam" id="PF13508">
    <property type="entry name" value="Acetyltransf_7"/>
    <property type="match status" value="1"/>
</dbReference>
<dbReference type="PANTHER" id="PTHR42791">
    <property type="entry name" value="GNAT FAMILY ACETYLTRANSFERASE"/>
    <property type="match status" value="1"/>
</dbReference>
<dbReference type="Gene3D" id="3.40.630.30">
    <property type="match status" value="1"/>
</dbReference>
<dbReference type="AlphaFoldDB" id="A0A919K4M5"/>
<gene>
    <name evidence="2" type="ORF">Ari01nite_69440</name>
</gene>
<proteinExistence type="predicted"/>
<evidence type="ECO:0000313" key="3">
    <source>
        <dbReference type="Proteomes" id="UP000636960"/>
    </source>
</evidence>
<reference evidence="2" key="1">
    <citation type="submission" date="2021-01" db="EMBL/GenBank/DDBJ databases">
        <title>Whole genome shotgun sequence of Actinoplanes rishiriensis NBRC 108556.</title>
        <authorList>
            <person name="Komaki H."/>
            <person name="Tamura T."/>
        </authorList>
    </citation>
    <scope>NUCLEOTIDE SEQUENCE</scope>
    <source>
        <strain evidence="2">NBRC 108556</strain>
    </source>
</reference>
<protein>
    <recommendedName>
        <fullName evidence="1">N-acetyltransferase domain-containing protein</fullName>
    </recommendedName>
</protein>
<evidence type="ECO:0000259" key="1">
    <source>
        <dbReference type="PROSITE" id="PS51186"/>
    </source>
</evidence>
<dbReference type="PANTHER" id="PTHR42791:SF1">
    <property type="entry name" value="N-ACETYLTRANSFERASE DOMAIN-CONTAINING PROTEIN"/>
    <property type="match status" value="1"/>
</dbReference>
<feature type="domain" description="N-acetyltransferase" evidence="1">
    <location>
        <begin position="14"/>
        <end position="207"/>
    </location>
</feature>
<dbReference type="RefSeq" id="WP_203786470.1">
    <property type="nucleotide sequence ID" value="NZ_BOMV01000073.1"/>
</dbReference>